<name>A0A7T8GQJ5_CALRO</name>
<organism evidence="1 2">
    <name type="scientific">Caligus rogercresseyi</name>
    <name type="common">Sea louse</name>
    <dbReference type="NCBI Taxonomy" id="217165"/>
    <lineage>
        <taxon>Eukaryota</taxon>
        <taxon>Metazoa</taxon>
        <taxon>Ecdysozoa</taxon>
        <taxon>Arthropoda</taxon>
        <taxon>Crustacea</taxon>
        <taxon>Multicrustacea</taxon>
        <taxon>Hexanauplia</taxon>
        <taxon>Copepoda</taxon>
        <taxon>Siphonostomatoida</taxon>
        <taxon>Caligidae</taxon>
        <taxon>Caligus</taxon>
    </lineage>
</organism>
<dbReference type="AlphaFoldDB" id="A0A7T8GQJ5"/>
<protein>
    <submittedName>
        <fullName evidence="1">Uncharacterized protein</fullName>
    </submittedName>
</protein>
<gene>
    <name evidence="1" type="ORF">FKW44_020757</name>
</gene>
<evidence type="ECO:0000313" key="2">
    <source>
        <dbReference type="Proteomes" id="UP000595437"/>
    </source>
</evidence>
<accession>A0A7T8GQJ5</accession>
<reference evidence="2" key="1">
    <citation type="submission" date="2021-01" db="EMBL/GenBank/DDBJ databases">
        <title>Caligus Genome Assembly.</title>
        <authorList>
            <person name="Gallardo-Escarate C."/>
        </authorList>
    </citation>
    <scope>NUCLEOTIDE SEQUENCE [LARGE SCALE GENOMIC DNA]</scope>
</reference>
<evidence type="ECO:0000313" key="1">
    <source>
        <dbReference type="EMBL" id="QQP35837.1"/>
    </source>
</evidence>
<dbReference type="Proteomes" id="UP000595437">
    <property type="component" value="Chromosome 15"/>
</dbReference>
<dbReference type="EMBL" id="CP045904">
    <property type="protein sequence ID" value="QQP35837.1"/>
    <property type="molecule type" value="Genomic_DNA"/>
</dbReference>
<keyword evidence="2" id="KW-1185">Reference proteome</keyword>
<proteinExistence type="predicted"/>
<sequence length="194" mass="22197">METRKPKVPICEELGIKEPLDHFKSGRVPIGYEVVRRYVAILKAMDKQNGDYAALKTADALIAFWAPTGLPLATRGSVKGFVKGLHKRYHDVRYMRKNSTYEDRKNNLLVELNQSFDISAKDAMEIIAADKTLLPIDREEDQSFLLAIRENRPHCLGSLDAKRIRRLKRSAEREQKFANQVEKESKWQKVGANG</sequence>